<dbReference type="EMBL" id="JAAGBB010000037">
    <property type="protein sequence ID" value="MBR0667581.1"/>
    <property type="molecule type" value="Genomic_DNA"/>
</dbReference>
<evidence type="ECO:0000256" key="4">
    <source>
        <dbReference type="ARBA" id="ARBA00022833"/>
    </source>
</evidence>
<dbReference type="SUPFAM" id="SSF102215">
    <property type="entry name" value="Creatininase"/>
    <property type="match status" value="1"/>
</dbReference>
<gene>
    <name evidence="6" type="ORF">GXW71_24705</name>
</gene>
<comment type="cofactor">
    <cofactor evidence="1">
        <name>Zn(2+)</name>
        <dbReference type="ChEBI" id="CHEBI:29105"/>
    </cofactor>
</comment>
<comment type="caution">
    <text evidence="6">The sequence shown here is derived from an EMBL/GenBank/DDBJ whole genome shotgun (WGS) entry which is preliminary data.</text>
</comment>
<proteinExistence type="inferred from homology"/>
<dbReference type="PANTHER" id="PTHR35005:SF1">
    <property type="entry name" value="2-AMINO-5-FORMYLAMINO-6-RIBOSYLAMINOPYRIMIDIN-4(3H)-ONE 5'-MONOPHOSPHATE DEFORMYLASE"/>
    <property type="match status" value="1"/>
</dbReference>
<evidence type="ECO:0000256" key="2">
    <source>
        <dbReference type="ARBA" id="ARBA00022723"/>
    </source>
</evidence>
<sequence>MRTDRVPYADIRAYLEIHETVIVPIGATECYGPHLATGTELRICEAYATEIGERAGIAVVPVVPFNYSHMFLDYPGTCSVEMATLEAYVLDACDGLAAQGFRRFFFVNVHNGSLGPLEGVCRTLRRRHGSMGALIDVFSVMRDVGGVAFETNSAPTAHAAEMVTSVALHLCPELVFMDRAKPPLISPPPSPKVKALSGNKIAFGGSHFINFANMADDSPMGLRDDPLPATAAKGERIWENAVAYGAEAVGIYATMTPPTGAPA</sequence>
<dbReference type="Gene3D" id="3.40.50.10310">
    <property type="entry name" value="Creatininase"/>
    <property type="match status" value="1"/>
</dbReference>
<dbReference type="InterPro" id="IPR024087">
    <property type="entry name" value="Creatininase-like_sf"/>
</dbReference>
<keyword evidence="4" id="KW-0862">Zinc</keyword>
<evidence type="ECO:0000313" key="6">
    <source>
        <dbReference type="EMBL" id="MBR0667581.1"/>
    </source>
</evidence>
<dbReference type="InterPro" id="IPR003785">
    <property type="entry name" value="Creatininase/forma_Hydrolase"/>
</dbReference>
<reference evidence="7" key="1">
    <citation type="journal article" date="2021" name="Syst. Appl. Microbiol.">
        <title>Roseomonas hellenica sp. nov., isolated from roots of wild-growing Alkanna tinctoria.</title>
        <authorList>
            <person name="Rat A."/>
            <person name="Naranjo H.D."/>
            <person name="Lebbe L."/>
            <person name="Cnockaert M."/>
            <person name="Krigas N."/>
            <person name="Grigoriadou K."/>
            <person name="Maloupa E."/>
            <person name="Willems A."/>
        </authorList>
    </citation>
    <scope>NUCLEOTIDE SEQUENCE [LARGE SCALE GENOMIC DNA]</scope>
    <source>
        <strain evidence="7">LMG 31523</strain>
    </source>
</reference>
<protein>
    <submittedName>
        <fullName evidence="6">Creatininase family protein</fullName>
    </submittedName>
</protein>
<dbReference type="PANTHER" id="PTHR35005">
    <property type="entry name" value="3-DEHYDRO-SCYLLO-INOSOSE HYDROLASE"/>
    <property type="match status" value="1"/>
</dbReference>
<name>A0ABS5F4S5_9PROT</name>
<evidence type="ECO:0000256" key="3">
    <source>
        <dbReference type="ARBA" id="ARBA00022801"/>
    </source>
</evidence>
<accession>A0ABS5F4S5</accession>
<keyword evidence="3" id="KW-0378">Hydrolase</keyword>
<dbReference type="RefSeq" id="WP_211855360.1">
    <property type="nucleotide sequence ID" value="NZ_JAAGBB010000037.1"/>
</dbReference>
<keyword evidence="7" id="KW-1185">Reference proteome</keyword>
<evidence type="ECO:0000313" key="7">
    <source>
        <dbReference type="Proteomes" id="UP001196870"/>
    </source>
</evidence>
<evidence type="ECO:0000256" key="1">
    <source>
        <dbReference type="ARBA" id="ARBA00001947"/>
    </source>
</evidence>
<organism evidence="6 7">
    <name type="scientific">Plastoroseomonas hellenica</name>
    <dbReference type="NCBI Taxonomy" id="2687306"/>
    <lineage>
        <taxon>Bacteria</taxon>
        <taxon>Pseudomonadati</taxon>
        <taxon>Pseudomonadota</taxon>
        <taxon>Alphaproteobacteria</taxon>
        <taxon>Acetobacterales</taxon>
        <taxon>Acetobacteraceae</taxon>
        <taxon>Plastoroseomonas</taxon>
    </lineage>
</organism>
<evidence type="ECO:0000256" key="5">
    <source>
        <dbReference type="ARBA" id="ARBA00024029"/>
    </source>
</evidence>
<keyword evidence="2" id="KW-0479">Metal-binding</keyword>
<dbReference type="Proteomes" id="UP001196870">
    <property type="component" value="Unassembled WGS sequence"/>
</dbReference>
<dbReference type="Pfam" id="PF02633">
    <property type="entry name" value="Creatininase"/>
    <property type="match status" value="1"/>
</dbReference>
<comment type="similarity">
    <text evidence="5">Belongs to the creatininase superfamily.</text>
</comment>